<dbReference type="AlphaFoldDB" id="F5LAS2"/>
<dbReference type="GO" id="GO:0016887">
    <property type="term" value="F:ATP hydrolysis activity"/>
    <property type="evidence" value="ECO:0007669"/>
    <property type="project" value="InterPro"/>
</dbReference>
<dbReference type="Proteomes" id="UP000010716">
    <property type="component" value="Unassembled WGS sequence"/>
</dbReference>
<evidence type="ECO:0000256" key="1">
    <source>
        <dbReference type="ARBA" id="ARBA00005417"/>
    </source>
</evidence>
<dbReference type="InterPro" id="IPR027417">
    <property type="entry name" value="P-loop_NTPase"/>
</dbReference>
<dbReference type="InterPro" id="IPR003593">
    <property type="entry name" value="AAA+_ATPase"/>
</dbReference>
<keyword evidence="2" id="KW-0813">Transport</keyword>
<evidence type="ECO:0000313" key="6">
    <source>
        <dbReference type="EMBL" id="EGL81644.1"/>
    </source>
</evidence>
<keyword evidence="9" id="KW-1185">Reference proteome</keyword>
<dbReference type="PANTHER" id="PTHR42734:SF17">
    <property type="entry name" value="METAL TRANSPORT SYSTEM ATP-BINDING PROTEIN TM_0124-RELATED"/>
    <property type="match status" value="1"/>
</dbReference>
<evidence type="ECO:0000256" key="2">
    <source>
        <dbReference type="ARBA" id="ARBA00022448"/>
    </source>
</evidence>
<organism evidence="6 8">
    <name type="scientific">Caldalkalibacillus thermarum (strain TA2.A1)</name>
    <dbReference type="NCBI Taxonomy" id="986075"/>
    <lineage>
        <taxon>Bacteria</taxon>
        <taxon>Bacillati</taxon>
        <taxon>Bacillota</taxon>
        <taxon>Bacilli</taxon>
        <taxon>Bacillales</taxon>
        <taxon>Bacillaceae</taxon>
        <taxon>Caldalkalibacillus</taxon>
    </lineage>
</organism>
<evidence type="ECO:0000256" key="3">
    <source>
        <dbReference type="ARBA" id="ARBA00022741"/>
    </source>
</evidence>
<protein>
    <submittedName>
        <fullName evidence="7">ABC transporter ATP-binding protein</fullName>
    </submittedName>
    <submittedName>
        <fullName evidence="6">ABC transporter related protein</fullName>
    </submittedName>
</protein>
<dbReference type="Proteomes" id="UP000825179">
    <property type="component" value="Chromosome"/>
</dbReference>
<dbReference type="EMBL" id="CP082237">
    <property type="protein sequence ID" value="QZT33471.1"/>
    <property type="molecule type" value="Genomic_DNA"/>
</dbReference>
<dbReference type="PROSITE" id="PS00211">
    <property type="entry name" value="ABC_TRANSPORTER_1"/>
    <property type="match status" value="1"/>
</dbReference>
<dbReference type="PROSITE" id="PS50893">
    <property type="entry name" value="ABC_TRANSPORTER_2"/>
    <property type="match status" value="1"/>
</dbReference>
<evidence type="ECO:0000259" key="5">
    <source>
        <dbReference type="PROSITE" id="PS50893"/>
    </source>
</evidence>
<dbReference type="PANTHER" id="PTHR42734">
    <property type="entry name" value="METAL TRANSPORT SYSTEM ATP-BINDING PROTEIN TM_0124-RELATED"/>
    <property type="match status" value="1"/>
</dbReference>
<dbReference type="Gene3D" id="3.40.50.300">
    <property type="entry name" value="P-loop containing nucleotide triphosphate hydrolases"/>
    <property type="match status" value="1"/>
</dbReference>
<comment type="similarity">
    <text evidence="1">Belongs to the ABC transporter superfamily.</text>
</comment>
<proteinExistence type="inferred from homology"/>
<dbReference type="GO" id="GO:0005524">
    <property type="term" value="F:ATP binding"/>
    <property type="evidence" value="ECO:0007669"/>
    <property type="project" value="UniProtKB-KW"/>
</dbReference>
<keyword evidence="3" id="KW-0547">Nucleotide-binding</keyword>
<dbReference type="eggNOG" id="COG1119">
    <property type="taxonomic scope" value="Bacteria"/>
</dbReference>
<dbReference type="InterPro" id="IPR017871">
    <property type="entry name" value="ABC_transporter-like_CS"/>
</dbReference>
<evidence type="ECO:0000313" key="9">
    <source>
        <dbReference type="Proteomes" id="UP000825179"/>
    </source>
</evidence>
<sequence>MSPEQYVIDVQRVHWRRNGRTILDDISWQVKRGEHWAIVGLNGSGKTSLLNLICAYEWPSQGEIHVLGQRLGKADIHCLRRSIGWVSPALAERYRAYEHLPAEDIVLSGKFASIGLWQQVEQDDVEQARYYLSLFHVEHKAGQPFGSLSSGEQQKVLLARAWMTAPDLIILDEPCSGLDLRAREALLASLDQLAAQENGPTLLYVTHHIEEIMPCFSHALLLKEGRIVAAGKKEEVLNPSMLAEAFGLSLDVAWKHGRAWISVNKPLSYSSP</sequence>
<dbReference type="KEGG" id="cthu:HUR95_14660"/>
<name>F5LAS2_CALTT</name>
<dbReference type="Pfam" id="PF00005">
    <property type="entry name" value="ABC_tran"/>
    <property type="match status" value="1"/>
</dbReference>
<reference evidence="6 8" key="1">
    <citation type="journal article" date="2011" name="J. Bacteriol.">
        <title>Draft genome sequence of the thermoalkaliphilic Caldalkalibacillus thermarum strain TA2.A1.</title>
        <authorList>
            <person name="Kalamorz F."/>
            <person name="Keis S."/>
            <person name="McMillan D.G."/>
            <person name="Olsson K."/>
            <person name="Stanton J.A."/>
            <person name="Stockwell P."/>
            <person name="Black M.A."/>
            <person name="Klingeman D.M."/>
            <person name="Land M.L."/>
            <person name="Han C.S."/>
            <person name="Martin S.L."/>
            <person name="Becher S.A."/>
            <person name="Peddie C.J."/>
            <person name="Morgan H.W."/>
            <person name="Matthies D."/>
            <person name="Preiss L."/>
            <person name="Meier T."/>
            <person name="Brown S.D."/>
            <person name="Cook G.M."/>
        </authorList>
    </citation>
    <scope>NUCLEOTIDE SEQUENCE [LARGE SCALE GENOMIC DNA]</scope>
    <source>
        <strain evidence="6 8">TA2.A1</strain>
    </source>
</reference>
<dbReference type="RefSeq" id="WP_007506375.1">
    <property type="nucleotide sequence ID" value="NZ_AFCE01000164.1"/>
</dbReference>
<dbReference type="SMART" id="SM00382">
    <property type="entry name" value="AAA"/>
    <property type="match status" value="1"/>
</dbReference>
<dbReference type="InterPro" id="IPR003439">
    <property type="entry name" value="ABC_transporter-like_ATP-bd"/>
</dbReference>
<dbReference type="SUPFAM" id="SSF52540">
    <property type="entry name" value="P-loop containing nucleoside triphosphate hydrolases"/>
    <property type="match status" value="1"/>
</dbReference>
<reference evidence="7" key="3">
    <citation type="submission" date="2021-08" db="EMBL/GenBank/DDBJ databases">
        <authorList>
            <person name="de Jong S."/>
            <person name="van den Broek M."/>
            <person name="Merkel A."/>
            <person name="de la Torre Cortes P."/>
            <person name="Kalamorz F."/>
            <person name="Cook G."/>
            <person name="van Loosdrecht M."/>
            <person name="McMillan D."/>
        </authorList>
    </citation>
    <scope>NUCLEOTIDE SEQUENCE</scope>
    <source>
        <strain evidence="7">TA2.A1</strain>
    </source>
</reference>
<evidence type="ECO:0000256" key="4">
    <source>
        <dbReference type="ARBA" id="ARBA00022840"/>
    </source>
</evidence>
<reference evidence="7 9" key="2">
    <citation type="journal article" date="2020" name="Extremophiles">
        <title>Genomic analysis of Caldalkalibacillus thermarum TA2.A1 reveals aerobic alkaliphilic metabolism and evolutionary hallmarks linking alkaliphilic bacteria and plant life.</title>
        <authorList>
            <person name="de Jong S.I."/>
            <person name="van den Broek M.A."/>
            <person name="Merkel A.Y."/>
            <person name="de la Torre Cortes P."/>
            <person name="Kalamorz F."/>
            <person name="Cook G.M."/>
            <person name="van Loosdrecht M.C.M."/>
            <person name="McMillan D.G.G."/>
        </authorList>
    </citation>
    <scope>NUCLEOTIDE SEQUENCE [LARGE SCALE GENOMIC DNA]</scope>
    <source>
        <strain evidence="7 9">TA2.A1</strain>
    </source>
</reference>
<feature type="domain" description="ABC transporter" evidence="5">
    <location>
        <begin position="8"/>
        <end position="249"/>
    </location>
</feature>
<gene>
    <name evidence="6" type="ORF">CathTA2_3007</name>
    <name evidence="7" type="ORF">HUR95_14660</name>
</gene>
<accession>F5LAS2</accession>
<dbReference type="InterPro" id="IPR050153">
    <property type="entry name" value="Metal_Ion_Import_ABC"/>
</dbReference>
<dbReference type="EMBL" id="AFCE01000164">
    <property type="protein sequence ID" value="EGL81644.1"/>
    <property type="molecule type" value="Genomic_DNA"/>
</dbReference>
<evidence type="ECO:0000313" key="8">
    <source>
        <dbReference type="Proteomes" id="UP000010716"/>
    </source>
</evidence>
<keyword evidence="4 7" id="KW-0067">ATP-binding</keyword>
<evidence type="ECO:0000313" key="7">
    <source>
        <dbReference type="EMBL" id="QZT33471.1"/>
    </source>
</evidence>